<keyword evidence="2" id="KW-1185">Reference proteome</keyword>
<dbReference type="SUPFAM" id="SSF48173">
    <property type="entry name" value="Cryptochrome/photolyase FAD-binding domain"/>
    <property type="match status" value="1"/>
</dbReference>
<dbReference type="Gene3D" id="1.25.40.80">
    <property type="match status" value="1"/>
</dbReference>
<protein>
    <submittedName>
        <fullName evidence="1">Cryptochrome-1</fullName>
    </submittedName>
</protein>
<evidence type="ECO:0000313" key="1">
    <source>
        <dbReference type="EMBL" id="GIY19476.1"/>
    </source>
</evidence>
<dbReference type="EMBL" id="BPLR01007763">
    <property type="protein sequence ID" value="GIY19476.1"/>
    <property type="molecule type" value="Genomic_DNA"/>
</dbReference>
<evidence type="ECO:0000313" key="2">
    <source>
        <dbReference type="Proteomes" id="UP001054945"/>
    </source>
</evidence>
<name>A0AAV4RFK8_CAEEX</name>
<proteinExistence type="predicted"/>
<gene>
    <name evidence="1" type="primary">Cry1</name>
    <name evidence="1" type="ORF">CEXT_113851</name>
</gene>
<sequence length="140" mass="15657">MHDMPTISAALSLLPCSRKYRFPARPEANVNLEGVCMPKDDNFPFHIPNDPEELGVPMEHIQQKNKIWIGGETRAIEHLGDRLKVEEEALANGFFMPNQVNPDLLGPSMSLSAALSLGCLSVRRFYWSLQDLNASVDSCF</sequence>
<dbReference type="Proteomes" id="UP001054945">
    <property type="component" value="Unassembled WGS sequence"/>
</dbReference>
<comment type="caution">
    <text evidence="1">The sequence shown here is derived from an EMBL/GenBank/DDBJ whole genome shotgun (WGS) entry which is preliminary data.</text>
</comment>
<dbReference type="AlphaFoldDB" id="A0AAV4RFK8"/>
<dbReference type="InterPro" id="IPR036134">
    <property type="entry name" value="Crypto/Photolyase_FAD-like_sf"/>
</dbReference>
<organism evidence="1 2">
    <name type="scientific">Caerostris extrusa</name>
    <name type="common">Bark spider</name>
    <name type="synonym">Caerostris bankana</name>
    <dbReference type="NCBI Taxonomy" id="172846"/>
    <lineage>
        <taxon>Eukaryota</taxon>
        <taxon>Metazoa</taxon>
        <taxon>Ecdysozoa</taxon>
        <taxon>Arthropoda</taxon>
        <taxon>Chelicerata</taxon>
        <taxon>Arachnida</taxon>
        <taxon>Araneae</taxon>
        <taxon>Araneomorphae</taxon>
        <taxon>Entelegynae</taxon>
        <taxon>Araneoidea</taxon>
        <taxon>Araneidae</taxon>
        <taxon>Caerostris</taxon>
    </lineage>
</organism>
<accession>A0AAV4RFK8</accession>
<reference evidence="1 2" key="1">
    <citation type="submission" date="2021-06" db="EMBL/GenBank/DDBJ databases">
        <title>Caerostris extrusa draft genome.</title>
        <authorList>
            <person name="Kono N."/>
            <person name="Arakawa K."/>
        </authorList>
    </citation>
    <scope>NUCLEOTIDE SEQUENCE [LARGE SCALE GENOMIC DNA]</scope>
</reference>